<name>A0A8D8DE17_CULPI</name>
<protein>
    <submittedName>
        <fullName evidence="1">(northern house mosquito) hypothetical protein</fullName>
    </submittedName>
</protein>
<dbReference type="AlphaFoldDB" id="A0A8D8DE17"/>
<organism evidence="1">
    <name type="scientific">Culex pipiens</name>
    <name type="common">House mosquito</name>
    <dbReference type="NCBI Taxonomy" id="7175"/>
    <lineage>
        <taxon>Eukaryota</taxon>
        <taxon>Metazoa</taxon>
        <taxon>Ecdysozoa</taxon>
        <taxon>Arthropoda</taxon>
        <taxon>Hexapoda</taxon>
        <taxon>Insecta</taxon>
        <taxon>Pterygota</taxon>
        <taxon>Neoptera</taxon>
        <taxon>Endopterygota</taxon>
        <taxon>Diptera</taxon>
        <taxon>Nematocera</taxon>
        <taxon>Culicoidea</taxon>
        <taxon>Culicidae</taxon>
        <taxon>Culicinae</taxon>
        <taxon>Culicini</taxon>
        <taxon>Culex</taxon>
        <taxon>Culex</taxon>
    </lineage>
</organism>
<dbReference type="EMBL" id="HBUE01265993">
    <property type="protein sequence ID" value="CAG6561285.1"/>
    <property type="molecule type" value="Transcribed_RNA"/>
</dbReference>
<dbReference type="EMBL" id="HBUE01160802">
    <property type="protein sequence ID" value="CAG6509881.1"/>
    <property type="molecule type" value="Transcribed_RNA"/>
</dbReference>
<accession>A0A8D8DE17</accession>
<reference evidence="1" key="1">
    <citation type="submission" date="2021-05" db="EMBL/GenBank/DDBJ databases">
        <authorList>
            <person name="Alioto T."/>
            <person name="Alioto T."/>
            <person name="Gomez Garrido J."/>
        </authorList>
    </citation>
    <scope>NUCLEOTIDE SEQUENCE</scope>
</reference>
<evidence type="ECO:0000313" key="1">
    <source>
        <dbReference type="EMBL" id="CAG6509881.1"/>
    </source>
</evidence>
<proteinExistence type="predicted"/>
<sequence length="112" mass="12222">MMLCCCCCVGRDMHRRSTFAFASKIRTTNNSIVTGQTQLSGTRVVMRRSLITLMSRSEPVADGGATAELVVAVTSGRPPIHPPPLSWWCSWEDDTGGSPMVLLRLVKSIGLR</sequence>